<name>A0A430FR62_9BIFI</name>
<dbReference type="Gene3D" id="3.90.550.10">
    <property type="entry name" value="Spore Coat Polysaccharide Biosynthesis Protein SpsA, Chain A"/>
    <property type="match status" value="1"/>
</dbReference>
<evidence type="ECO:0000256" key="1">
    <source>
        <dbReference type="ARBA" id="ARBA00022676"/>
    </source>
</evidence>
<dbReference type="GO" id="GO:0016757">
    <property type="term" value="F:glycosyltransferase activity"/>
    <property type="evidence" value="ECO:0007669"/>
    <property type="project" value="UniProtKB-KW"/>
</dbReference>
<dbReference type="AlphaFoldDB" id="A0A430FR62"/>
<evidence type="ECO:0000313" key="5">
    <source>
        <dbReference type="Proteomes" id="UP000287470"/>
    </source>
</evidence>
<dbReference type="InterPro" id="IPR001173">
    <property type="entry name" value="Glyco_trans_2-like"/>
</dbReference>
<dbReference type="SUPFAM" id="SSF53448">
    <property type="entry name" value="Nucleotide-diphospho-sugar transferases"/>
    <property type="match status" value="1"/>
</dbReference>
<keyword evidence="1" id="KW-0328">Glycosyltransferase</keyword>
<dbReference type="PANTHER" id="PTHR22916">
    <property type="entry name" value="GLYCOSYLTRANSFERASE"/>
    <property type="match status" value="1"/>
</dbReference>
<evidence type="ECO:0000256" key="2">
    <source>
        <dbReference type="ARBA" id="ARBA00022679"/>
    </source>
</evidence>
<dbReference type="PANTHER" id="PTHR22916:SF51">
    <property type="entry name" value="GLYCOSYLTRANSFERASE EPSH-RELATED"/>
    <property type="match status" value="1"/>
</dbReference>
<evidence type="ECO:0000259" key="3">
    <source>
        <dbReference type="Pfam" id="PF00535"/>
    </source>
</evidence>
<organism evidence="4 5">
    <name type="scientific">Bifidobacterium samirii</name>
    <dbReference type="NCBI Taxonomy" id="2306974"/>
    <lineage>
        <taxon>Bacteria</taxon>
        <taxon>Bacillati</taxon>
        <taxon>Actinomycetota</taxon>
        <taxon>Actinomycetes</taxon>
        <taxon>Bifidobacteriales</taxon>
        <taxon>Bifidobacteriaceae</taxon>
        <taxon>Bifidobacterium</taxon>
    </lineage>
</organism>
<dbReference type="OrthoDB" id="3171021at2"/>
<dbReference type="Proteomes" id="UP000287470">
    <property type="component" value="Unassembled WGS sequence"/>
</dbReference>
<keyword evidence="5" id="KW-1185">Reference proteome</keyword>
<accession>A0A430FR62</accession>
<dbReference type="EMBL" id="QXGK01000013">
    <property type="protein sequence ID" value="RSX55316.1"/>
    <property type="molecule type" value="Genomic_DNA"/>
</dbReference>
<dbReference type="CDD" id="cd00761">
    <property type="entry name" value="Glyco_tranf_GTA_type"/>
    <property type="match status" value="1"/>
</dbReference>
<reference evidence="4 5" key="1">
    <citation type="submission" date="2018-09" db="EMBL/GenBank/DDBJ databases">
        <title>Characterization of the phylogenetic diversity of five novel species belonging to the genus Bifidobacterium.</title>
        <authorList>
            <person name="Lugli G.A."/>
            <person name="Duranti S."/>
            <person name="Milani C."/>
        </authorList>
    </citation>
    <scope>NUCLEOTIDE SEQUENCE [LARGE SCALE GENOMIC DNA]</scope>
    <source>
        <strain evidence="4 5">2033B</strain>
    </source>
</reference>
<comment type="caution">
    <text evidence="4">The sequence shown here is derived from an EMBL/GenBank/DDBJ whole genome shotgun (WGS) entry which is preliminary data.</text>
</comment>
<dbReference type="RefSeq" id="WP_125968599.1">
    <property type="nucleotide sequence ID" value="NZ_QXGK01000013.1"/>
</dbReference>
<gene>
    <name evidence="4" type="ORF">D2E24_1331</name>
</gene>
<feature type="domain" description="Glycosyltransferase 2-like" evidence="3">
    <location>
        <begin position="14"/>
        <end position="143"/>
    </location>
</feature>
<sequence length="332" mass="37969">MSGETPTQNRPLISVIVPVYKVEQYLDECVTSIVNQTYRNLDIILVDDGSPDDCPAMCDAWARKDARIQVVHKANGGLSSARNAGLDVARGSRIAFVDSDDWVDDTMLATMNAWMDARPHADVVMCGTIKRFEDGRTDHIDAQVPERTFTSDEALHDFLYHRNRMASAVWNKLFDARLFDQEGGIRFPEGLNSEDYYLLAHIYRVMRGLYFNPQGLYQYRIREDSITTARVNAHSLDKAIGAEEYCDYLERNGYADREALAYGRMQGWYDVLYDILGKDADAAMIRRCRISLSKHVKLVLGDRSLPLSRKIKIMLLSVSPRIYYWISKRNLS</sequence>
<dbReference type="InterPro" id="IPR029044">
    <property type="entry name" value="Nucleotide-diphossugar_trans"/>
</dbReference>
<proteinExistence type="predicted"/>
<dbReference type="Pfam" id="PF00535">
    <property type="entry name" value="Glycos_transf_2"/>
    <property type="match status" value="1"/>
</dbReference>
<evidence type="ECO:0000313" key="4">
    <source>
        <dbReference type="EMBL" id="RSX55316.1"/>
    </source>
</evidence>
<protein>
    <submittedName>
        <fullName evidence="4">Glycosyl transferase family 2</fullName>
    </submittedName>
</protein>
<keyword evidence="2 4" id="KW-0808">Transferase</keyword>